<sequence>MTELLLCPAVFMKYEYGNPSSSVTKFQSMYETELSGDEVGMVARRPPPKTPHAHIEHAAFPERQVSAECRVFP</sequence>
<reference evidence="2" key="1">
    <citation type="journal article" date="2010" name="Genome Res.">
        <title>Population genomic sequencing of Coccidioides fungi reveals recent hybridization and transposon control.</title>
        <authorList>
            <person name="Neafsey D.E."/>
            <person name="Barker B.M."/>
            <person name="Sharpton T.J."/>
            <person name="Stajich J.E."/>
            <person name="Park D.J."/>
            <person name="Whiston E."/>
            <person name="Hung C.-Y."/>
            <person name="McMahan C."/>
            <person name="White J."/>
            <person name="Sykes S."/>
            <person name="Heiman D."/>
            <person name="Young S."/>
            <person name="Zeng Q."/>
            <person name="Abouelleil A."/>
            <person name="Aftuck L."/>
            <person name="Bessette D."/>
            <person name="Brown A."/>
            <person name="FitzGerald M."/>
            <person name="Lui A."/>
            <person name="Macdonald J.P."/>
            <person name="Priest M."/>
            <person name="Orbach M.J."/>
            <person name="Galgiani J.N."/>
            <person name="Kirkland T.N."/>
            <person name="Cole G.T."/>
            <person name="Birren B.W."/>
            <person name="Henn M.R."/>
            <person name="Taylor J.W."/>
            <person name="Rounsley S.D."/>
        </authorList>
    </citation>
    <scope>NUCLEOTIDE SEQUENCE [LARGE SCALE GENOMIC DNA]</scope>
    <source>
        <strain evidence="2">RMSCC 2394</strain>
    </source>
</reference>
<protein>
    <submittedName>
        <fullName evidence="1">Uncharacterized protein</fullName>
    </submittedName>
</protein>
<proteinExistence type="predicted"/>
<accession>A0A0J7B3H3</accession>
<dbReference type="EMBL" id="DS028094">
    <property type="protein sequence ID" value="KMP04392.1"/>
    <property type="molecule type" value="Genomic_DNA"/>
</dbReference>
<evidence type="ECO:0000313" key="2">
    <source>
        <dbReference type="Proteomes" id="UP000054565"/>
    </source>
</evidence>
<dbReference type="AlphaFoldDB" id="A0A0J7B3H3"/>
<dbReference type="Proteomes" id="UP000054565">
    <property type="component" value="Unassembled WGS sequence"/>
</dbReference>
<evidence type="ECO:0000313" key="1">
    <source>
        <dbReference type="EMBL" id="KMP04392.1"/>
    </source>
</evidence>
<organism evidence="1 2">
    <name type="scientific">Coccidioides immitis RMSCC 2394</name>
    <dbReference type="NCBI Taxonomy" id="404692"/>
    <lineage>
        <taxon>Eukaryota</taxon>
        <taxon>Fungi</taxon>
        <taxon>Dikarya</taxon>
        <taxon>Ascomycota</taxon>
        <taxon>Pezizomycotina</taxon>
        <taxon>Eurotiomycetes</taxon>
        <taxon>Eurotiomycetidae</taxon>
        <taxon>Onygenales</taxon>
        <taxon>Onygenaceae</taxon>
        <taxon>Coccidioides</taxon>
    </lineage>
</organism>
<name>A0A0J7B3H3_COCIT</name>
<gene>
    <name evidence="1" type="ORF">CIRG_04083</name>
</gene>